<evidence type="ECO:0000256" key="5">
    <source>
        <dbReference type="ARBA" id="ARBA00023136"/>
    </source>
</evidence>
<evidence type="ECO:0000313" key="7">
    <source>
        <dbReference type="EMBL" id="KYH26986.1"/>
    </source>
</evidence>
<keyword evidence="8" id="KW-1185">Reference proteome</keyword>
<evidence type="ECO:0000256" key="3">
    <source>
        <dbReference type="ARBA" id="ARBA00022692"/>
    </source>
</evidence>
<dbReference type="EMBL" id="LTAZ01000003">
    <property type="protein sequence ID" value="KYH26986.1"/>
    <property type="molecule type" value="Genomic_DNA"/>
</dbReference>
<comment type="caution">
    <text evidence="7">The sequence shown here is derived from an EMBL/GenBank/DDBJ whole genome shotgun (WGS) entry which is preliminary data.</text>
</comment>
<dbReference type="GO" id="GO:0005886">
    <property type="term" value="C:plasma membrane"/>
    <property type="evidence" value="ECO:0007669"/>
    <property type="project" value="UniProtKB-ARBA"/>
</dbReference>
<gene>
    <name evidence="7" type="primary">ecfT_1</name>
    <name evidence="7" type="ORF">HAPAU_08740</name>
</gene>
<evidence type="ECO:0000256" key="4">
    <source>
        <dbReference type="ARBA" id="ARBA00022989"/>
    </source>
</evidence>
<dbReference type="InterPro" id="IPR003339">
    <property type="entry name" value="ABC/ECF_trnsptr_transmembrane"/>
</dbReference>
<dbReference type="AlphaFoldDB" id="A0A151AH43"/>
<evidence type="ECO:0000256" key="6">
    <source>
        <dbReference type="SAM" id="Phobius"/>
    </source>
</evidence>
<dbReference type="Proteomes" id="UP000075321">
    <property type="component" value="Unassembled WGS sequence"/>
</dbReference>
<feature type="transmembrane region" description="Helical" evidence="6">
    <location>
        <begin position="48"/>
        <end position="77"/>
    </location>
</feature>
<evidence type="ECO:0000256" key="2">
    <source>
        <dbReference type="ARBA" id="ARBA00022475"/>
    </source>
</evidence>
<organism evidence="7 8">
    <name type="scientific">Halalkalicoccus paucihalophilus</name>
    <dbReference type="NCBI Taxonomy" id="1008153"/>
    <lineage>
        <taxon>Archaea</taxon>
        <taxon>Methanobacteriati</taxon>
        <taxon>Methanobacteriota</taxon>
        <taxon>Stenosarchaea group</taxon>
        <taxon>Halobacteria</taxon>
        <taxon>Halobacteriales</taxon>
        <taxon>Halococcaceae</taxon>
        <taxon>Halalkalicoccus</taxon>
    </lineage>
</organism>
<comment type="subcellular location">
    <subcellularLocation>
        <location evidence="1">Membrane</location>
        <topology evidence="1">Multi-pass membrane protein</topology>
    </subcellularLocation>
</comment>
<feature type="transmembrane region" description="Helical" evidence="6">
    <location>
        <begin position="139"/>
        <end position="161"/>
    </location>
</feature>
<keyword evidence="4 6" id="KW-1133">Transmembrane helix</keyword>
<proteinExistence type="predicted"/>
<dbReference type="PATRIC" id="fig|1008153.3.peg.878"/>
<feature type="transmembrane region" description="Helical" evidence="6">
    <location>
        <begin position="269"/>
        <end position="287"/>
    </location>
</feature>
<dbReference type="RefSeq" id="WP_084383662.1">
    <property type="nucleotide sequence ID" value="NZ_LTAZ01000003.1"/>
</dbReference>
<evidence type="ECO:0000313" key="8">
    <source>
        <dbReference type="Proteomes" id="UP000075321"/>
    </source>
</evidence>
<dbReference type="OrthoDB" id="31170at2157"/>
<reference evidence="7 8" key="1">
    <citation type="submission" date="2016-02" db="EMBL/GenBank/DDBJ databases">
        <title>Genome sequence of Halalkalicoccus paucihalophilus DSM 24557.</title>
        <authorList>
            <person name="Poehlein A."/>
            <person name="Daniel R."/>
        </authorList>
    </citation>
    <scope>NUCLEOTIDE SEQUENCE [LARGE SCALE GENOMIC DNA]</scope>
    <source>
        <strain evidence="7 8">DSM 24557</strain>
    </source>
</reference>
<dbReference type="InterPro" id="IPR051611">
    <property type="entry name" value="ECF_transporter_component"/>
</dbReference>
<feature type="transmembrane region" description="Helical" evidence="6">
    <location>
        <begin position="89"/>
        <end position="112"/>
    </location>
</feature>
<accession>A0A151AH43</accession>
<dbReference type="CDD" id="cd16914">
    <property type="entry name" value="EcfT"/>
    <property type="match status" value="1"/>
</dbReference>
<dbReference type="Pfam" id="PF02361">
    <property type="entry name" value="CbiQ"/>
    <property type="match status" value="1"/>
</dbReference>
<protein>
    <submittedName>
        <fullName evidence="7">Energy-coupling factor transporter transmembrane protein EcfT</fullName>
    </submittedName>
</protein>
<feature type="transmembrane region" description="Helical" evidence="6">
    <location>
        <begin position="222"/>
        <end position="243"/>
    </location>
</feature>
<sequence length="288" mass="30616">MSDGATAGAGTTDVDVEALIENADGTDSLFEYRPGSSVLHRLNPVTKLVASGALILIAFLLPTFWGPLALTVGLFVLVATAGAGVARSVGTVLVAVGGPLALSLVLVQGLFYPQNETVLVSLAVPVIDRLAFYEEGIEFALLILFRLTVLMIALLGAIVTTHPKKLTVALMEKGVSNKIAYVFMAALQFIPQMQTRAKSILDAQQARGLDTSANLTSRVKSYVALMAPLLIGTLIATETRALALESRGFTRKGERTYLLDVADTGLDRAIRWLAGLALIAVIVWRLVL</sequence>
<name>A0A151AH43_9EURY</name>
<dbReference type="PANTHER" id="PTHR34857:SF2">
    <property type="entry name" value="SLL0384 PROTEIN"/>
    <property type="match status" value="1"/>
</dbReference>
<evidence type="ECO:0000256" key="1">
    <source>
        <dbReference type="ARBA" id="ARBA00004141"/>
    </source>
</evidence>
<dbReference type="PANTHER" id="PTHR34857">
    <property type="entry name" value="SLL0384 PROTEIN"/>
    <property type="match status" value="1"/>
</dbReference>
<keyword evidence="3 6" id="KW-0812">Transmembrane</keyword>
<keyword evidence="5 6" id="KW-0472">Membrane</keyword>
<keyword evidence="2" id="KW-1003">Cell membrane</keyword>